<reference evidence="4" key="1">
    <citation type="journal article" date="2019" name="Int. J. Syst. Evol. Microbiol.">
        <title>The Global Catalogue of Microorganisms (GCM) 10K type strain sequencing project: providing services to taxonomists for standard genome sequencing and annotation.</title>
        <authorList>
            <consortium name="The Broad Institute Genomics Platform"/>
            <consortium name="The Broad Institute Genome Sequencing Center for Infectious Disease"/>
            <person name="Wu L."/>
            <person name="Ma J."/>
        </authorList>
    </citation>
    <scope>NUCLEOTIDE SEQUENCE [LARGE SCALE GENOMIC DNA]</scope>
    <source>
        <strain evidence="4">CGMCC 4.7152</strain>
    </source>
</reference>
<dbReference type="EC" id="1.-.-.-" evidence="3"/>
<dbReference type="PANTHER" id="PTHR35176">
    <property type="entry name" value="HEME OXYGENASE HI_0854-RELATED"/>
    <property type="match status" value="1"/>
</dbReference>
<comment type="caution">
    <text evidence="3">The sequence shown here is derived from an EMBL/GenBank/DDBJ whole genome shotgun (WGS) entry which is preliminary data.</text>
</comment>
<dbReference type="InterPro" id="IPR019920">
    <property type="entry name" value="F420-binding_dom_put"/>
</dbReference>
<dbReference type="NCBIfam" id="TIGR03618">
    <property type="entry name" value="Rv1155_F420"/>
    <property type="match status" value="1"/>
</dbReference>
<dbReference type="EMBL" id="JBHSIU010000011">
    <property type="protein sequence ID" value="MFC4998205.1"/>
    <property type="molecule type" value="Genomic_DNA"/>
</dbReference>
<proteinExistence type="predicted"/>
<dbReference type="GO" id="GO:0016491">
    <property type="term" value="F:oxidoreductase activity"/>
    <property type="evidence" value="ECO:0007669"/>
    <property type="project" value="UniProtKB-KW"/>
</dbReference>
<evidence type="ECO:0000313" key="3">
    <source>
        <dbReference type="EMBL" id="MFC4998205.1"/>
    </source>
</evidence>
<evidence type="ECO:0000259" key="2">
    <source>
        <dbReference type="Pfam" id="PF01243"/>
    </source>
</evidence>
<evidence type="ECO:0000313" key="4">
    <source>
        <dbReference type="Proteomes" id="UP001595912"/>
    </source>
</evidence>
<dbReference type="SUPFAM" id="SSF50475">
    <property type="entry name" value="FMN-binding split barrel"/>
    <property type="match status" value="1"/>
</dbReference>
<dbReference type="InterPro" id="IPR012349">
    <property type="entry name" value="Split_barrel_FMN-bd"/>
</dbReference>
<evidence type="ECO:0000256" key="1">
    <source>
        <dbReference type="ARBA" id="ARBA00023002"/>
    </source>
</evidence>
<name>A0ABV9VRV7_9ACTN</name>
<dbReference type="InterPro" id="IPR011576">
    <property type="entry name" value="Pyridox_Oxase_N"/>
</dbReference>
<dbReference type="Pfam" id="PF01243">
    <property type="entry name" value="PNPOx_N"/>
    <property type="match status" value="1"/>
</dbReference>
<protein>
    <submittedName>
        <fullName evidence="3">PPOX class F420-dependent oxidoreductase</fullName>
        <ecNumber evidence="3">1.-.-.-</ecNumber>
    </submittedName>
</protein>
<sequence>MTQRLPQELRDLIASGPLVHLSTINADGSPQVTVVWVGLDGDELVSGHMSRYVKLRNIERDPRVVLSFSAPRVPGVFLNEYAVLHARAVVEPSDAAWDLLNRLTKVYMSPETEFPAPKGPGFIVRYTVERIGGVGPWVPPAR</sequence>
<keyword evidence="4" id="KW-1185">Reference proteome</keyword>
<dbReference type="RefSeq" id="WP_380114458.1">
    <property type="nucleotide sequence ID" value="NZ_JBHSIU010000011.1"/>
</dbReference>
<dbReference type="PANTHER" id="PTHR35176:SF6">
    <property type="entry name" value="HEME OXYGENASE HI_0854-RELATED"/>
    <property type="match status" value="1"/>
</dbReference>
<dbReference type="Gene3D" id="2.30.110.10">
    <property type="entry name" value="Electron Transport, Fmn-binding Protein, Chain A"/>
    <property type="match status" value="1"/>
</dbReference>
<feature type="domain" description="Pyridoxamine 5'-phosphate oxidase N-terminal" evidence="2">
    <location>
        <begin position="5"/>
        <end position="132"/>
    </location>
</feature>
<accession>A0ABV9VRV7</accession>
<organism evidence="3 4">
    <name type="scientific">Dactylosporangium cerinum</name>
    <dbReference type="NCBI Taxonomy" id="1434730"/>
    <lineage>
        <taxon>Bacteria</taxon>
        <taxon>Bacillati</taxon>
        <taxon>Actinomycetota</taxon>
        <taxon>Actinomycetes</taxon>
        <taxon>Micromonosporales</taxon>
        <taxon>Micromonosporaceae</taxon>
        <taxon>Dactylosporangium</taxon>
    </lineage>
</organism>
<dbReference type="InterPro" id="IPR052019">
    <property type="entry name" value="F420H2_bilvrd_red/Heme_oxyg"/>
</dbReference>
<dbReference type="Proteomes" id="UP001595912">
    <property type="component" value="Unassembled WGS sequence"/>
</dbReference>
<gene>
    <name evidence="3" type="ORF">ACFPIJ_10205</name>
</gene>
<keyword evidence="1 3" id="KW-0560">Oxidoreductase</keyword>